<gene>
    <name evidence="2" type="ORF">EDD38_5520</name>
    <name evidence="1" type="ORF">EDD39_5266</name>
</gene>
<dbReference type="EMBL" id="RKQG01000001">
    <property type="protein sequence ID" value="RPE37125.1"/>
    <property type="molecule type" value="Genomic_DNA"/>
</dbReference>
<evidence type="ECO:0000313" key="1">
    <source>
        <dbReference type="EMBL" id="ROR46960.1"/>
    </source>
</evidence>
<evidence type="ECO:0000313" key="3">
    <source>
        <dbReference type="Proteomes" id="UP000266906"/>
    </source>
</evidence>
<dbReference type="Proteomes" id="UP000267408">
    <property type="component" value="Unassembled WGS sequence"/>
</dbReference>
<keyword evidence="3" id="KW-1185">Reference proteome</keyword>
<reference evidence="3 4" key="1">
    <citation type="submission" date="2018-11" db="EMBL/GenBank/DDBJ databases">
        <title>Sequencing the genomes of 1000 actinobacteria strains.</title>
        <authorList>
            <person name="Klenk H.-P."/>
        </authorList>
    </citation>
    <scope>NUCLEOTIDE SEQUENCE [LARGE SCALE GENOMIC DNA]</scope>
    <source>
        <strain evidence="1 4">DSM 44780</strain>
        <strain evidence="2 3">DSM 44781</strain>
    </source>
</reference>
<name>A0A3N4S2F9_9ACTN</name>
<organism evidence="2 3">
    <name type="scientific">Kitasatospora cineracea</name>
    <dbReference type="NCBI Taxonomy" id="88074"/>
    <lineage>
        <taxon>Bacteria</taxon>
        <taxon>Bacillati</taxon>
        <taxon>Actinomycetota</taxon>
        <taxon>Actinomycetes</taxon>
        <taxon>Kitasatosporales</taxon>
        <taxon>Streptomycetaceae</taxon>
        <taxon>Kitasatospora</taxon>
    </lineage>
</organism>
<accession>A0A8G1UMQ8</accession>
<evidence type="ECO:0000313" key="2">
    <source>
        <dbReference type="EMBL" id="RPE37125.1"/>
    </source>
</evidence>
<protein>
    <submittedName>
        <fullName evidence="2">Uncharacterized protein</fullName>
    </submittedName>
</protein>
<dbReference type="RefSeq" id="WP_123559892.1">
    <property type="nucleotide sequence ID" value="NZ_JBEYIY010000077.1"/>
</dbReference>
<dbReference type="AlphaFoldDB" id="A0A3N4S2F9"/>
<dbReference type="EMBL" id="RJVJ01000001">
    <property type="protein sequence ID" value="ROR46960.1"/>
    <property type="molecule type" value="Genomic_DNA"/>
</dbReference>
<proteinExistence type="predicted"/>
<comment type="caution">
    <text evidence="2">The sequence shown here is derived from an EMBL/GenBank/DDBJ whole genome shotgun (WGS) entry which is preliminary data.</text>
</comment>
<accession>A0A3N4S2F9</accession>
<sequence>MRSEERTRLEEEIAALVADVPGVAYLSPRLVHRLAAGGRHSGGVRLRPTAPATVEVWIAVRPGHRAATTARTVRERVTAVLAGRPGLDGARVQVVVSALA</sequence>
<evidence type="ECO:0000313" key="4">
    <source>
        <dbReference type="Proteomes" id="UP000267408"/>
    </source>
</evidence>
<dbReference type="Proteomes" id="UP000266906">
    <property type="component" value="Unassembled WGS sequence"/>
</dbReference>